<dbReference type="EMBL" id="JACHBK010000005">
    <property type="protein sequence ID" value="MBB5535912.1"/>
    <property type="molecule type" value="Genomic_DNA"/>
</dbReference>
<dbReference type="AlphaFoldDB" id="A0A7W8UAP5"/>
<sequence length="144" mass="16082">MSIKATVLRLLRRQTLEQYRIIEAVDVFGQSMTANSPDEQMALHDALSASRFLIARNPNASRQLLVEMGWCPLDAAALFVLQYCRRELESGRHHVCPGVLMEKGKGYRLVFGACVDCLSKAGRYDGVRAKLERDTLAEAIQQVG</sequence>
<name>A0A7W8UAP5_9HYPH</name>
<keyword evidence="2" id="KW-1185">Reference proteome</keyword>
<organism evidence="1 2">
    <name type="scientific">Rhizobium giardinii</name>
    <dbReference type="NCBI Taxonomy" id="56731"/>
    <lineage>
        <taxon>Bacteria</taxon>
        <taxon>Pseudomonadati</taxon>
        <taxon>Pseudomonadota</taxon>
        <taxon>Alphaproteobacteria</taxon>
        <taxon>Hyphomicrobiales</taxon>
        <taxon>Rhizobiaceae</taxon>
        <taxon>Rhizobium/Agrobacterium group</taxon>
        <taxon>Rhizobium</taxon>
    </lineage>
</organism>
<accession>A0A7W8UAP5</accession>
<evidence type="ECO:0000313" key="1">
    <source>
        <dbReference type="EMBL" id="MBB5535912.1"/>
    </source>
</evidence>
<gene>
    <name evidence="1" type="ORF">GGD55_002616</name>
</gene>
<protein>
    <submittedName>
        <fullName evidence="1">Uncharacterized protein</fullName>
    </submittedName>
</protein>
<dbReference type="Proteomes" id="UP000585507">
    <property type="component" value="Unassembled WGS sequence"/>
</dbReference>
<evidence type="ECO:0000313" key="2">
    <source>
        <dbReference type="Proteomes" id="UP000585507"/>
    </source>
</evidence>
<comment type="caution">
    <text evidence="1">The sequence shown here is derived from an EMBL/GenBank/DDBJ whole genome shotgun (WGS) entry which is preliminary data.</text>
</comment>
<dbReference type="RefSeq" id="WP_018324961.1">
    <property type="nucleotide sequence ID" value="NZ_JACHBK010000005.1"/>
</dbReference>
<reference evidence="1 2" key="1">
    <citation type="submission" date="2020-08" db="EMBL/GenBank/DDBJ databases">
        <title>Genomic Encyclopedia of Type Strains, Phase IV (KMG-V): Genome sequencing to study the core and pangenomes of soil and plant-associated prokaryotes.</title>
        <authorList>
            <person name="Whitman W."/>
        </authorList>
    </citation>
    <scope>NUCLEOTIDE SEQUENCE [LARGE SCALE GENOMIC DNA]</scope>
    <source>
        <strain evidence="1 2">SEMIA 4084</strain>
    </source>
</reference>
<proteinExistence type="predicted"/>